<proteinExistence type="predicted"/>
<feature type="domain" description="RING-type" evidence="11">
    <location>
        <begin position="62"/>
        <end position="100"/>
    </location>
</feature>
<dbReference type="GO" id="GO:0000209">
    <property type="term" value="P:protein polyubiquitination"/>
    <property type="evidence" value="ECO:0007669"/>
    <property type="project" value="TreeGrafter"/>
</dbReference>
<evidence type="ECO:0000313" key="13">
    <source>
        <dbReference type="Proteomes" id="UP000738325"/>
    </source>
</evidence>
<dbReference type="SMART" id="SM00184">
    <property type="entry name" value="RING"/>
    <property type="match status" value="1"/>
</dbReference>
<evidence type="ECO:0000256" key="8">
    <source>
        <dbReference type="ARBA" id="ARBA00023163"/>
    </source>
</evidence>
<dbReference type="PROSITE" id="PS50089">
    <property type="entry name" value="ZF_RING_2"/>
    <property type="match status" value="1"/>
</dbReference>
<dbReference type="Gene3D" id="3.30.40.10">
    <property type="entry name" value="Zinc/RING finger domain, C3HC4 (zinc finger)"/>
    <property type="match status" value="1"/>
</dbReference>
<dbReference type="EC" id="2.3.2.27" evidence="2"/>
<keyword evidence="8" id="KW-0804">Transcription</keyword>
<evidence type="ECO:0000313" key="12">
    <source>
        <dbReference type="EMBL" id="KAG0322590.1"/>
    </source>
</evidence>
<evidence type="ECO:0000256" key="4">
    <source>
        <dbReference type="ARBA" id="ARBA00022723"/>
    </source>
</evidence>
<dbReference type="OrthoDB" id="21204at2759"/>
<dbReference type="AlphaFoldDB" id="A0A9P6UVE9"/>
<organism evidence="12 13">
    <name type="scientific">Dissophora globulifera</name>
    <dbReference type="NCBI Taxonomy" id="979702"/>
    <lineage>
        <taxon>Eukaryota</taxon>
        <taxon>Fungi</taxon>
        <taxon>Fungi incertae sedis</taxon>
        <taxon>Mucoromycota</taxon>
        <taxon>Mortierellomycotina</taxon>
        <taxon>Mortierellomycetes</taxon>
        <taxon>Mortierellales</taxon>
        <taxon>Mortierellaceae</taxon>
        <taxon>Dissophora</taxon>
    </lineage>
</organism>
<evidence type="ECO:0000256" key="10">
    <source>
        <dbReference type="SAM" id="MobiDB-lite"/>
    </source>
</evidence>
<evidence type="ECO:0000256" key="7">
    <source>
        <dbReference type="ARBA" id="ARBA00023015"/>
    </source>
</evidence>
<dbReference type="InterPro" id="IPR001841">
    <property type="entry name" value="Znf_RING"/>
</dbReference>
<keyword evidence="6" id="KW-0862">Zinc</keyword>
<dbReference type="PANTHER" id="PTHR46077:SF1">
    <property type="entry name" value="TOP1 BINDING ARGININE_SERINE RICH PROTEIN, E3 UBIQUITIN LIGASE"/>
    <property type="match status" value="1"/>
</dbReference>
<evidence type="ECO:0000256" key="9">
    <source>
        <dbReference type="PROSITE-ProRule" id="PRU00175"/>
    </source>
</evidence>
<evidence type="ECO:0000256" key="2">
    <source>
        <dbReference type="ARBA" id="ARBA00012483"/>
    </source>
</evidence>
<feature type="compositionally biased region" description="Low complexity" evidence="10">
    <location>
        <begin position="25"/>
        <end position="39"/>
    </location>
</feature>
<dbReference type="GO" id="GO:0008270">
    <property type="term" value="F:zinc ion binding"/>
    <property type="evidence" value="ECO:0007669"/>
    <property type="project" value="UniProtKB-KW"/>
</dbReference>
<keyword evidence="5 9" id="KW-0863">Zinc-finger</keyword>
<keyword evidence="13" id="KW-1185">Reference proteome</keyword>
<evidence type="ECO:0000256" key="1">
    <source>
        <dbReference type="ARBA" id="ARBA00000900"/>
    </source>
</evidence>
<dbReference type="InterPro" id="IPR017907">
    <property type="entry name" value="Znf_RING_CS"/>
</dbReference>
<keyword evidence="7" id="KW-0805">Transcription regulation</keyword>
<dbReference type="InterPro" id="IPR013083">
    <property type="entry name" value="Znf_RING/FYVE/PHD"/>
</dbReference>
<sequence>MDAEHDAIDSIAPPTSHEAHRLPESSAHSATASTTGARTPPQYNQDEQSEQAEQDEQDLTHCVICLNPCEDRTALVTCHHEFCFHCILQWSMISHSCPLCVQTFDSCIHNIQDDGRYAV</sequence>
<evidence type="ECO:0000256" key="3">
    <source>
        <dbReference type="ARBA" id="ARBA00022679"/>
    </source>
</evidence>
<reference evidence="12" key="1">
    <citation type="journal article" date="2020" name="Fungal Divers.">
        <title>Resolving the Mortierellaceae phylogeny through synthesis of multi-gene phylogenetics and phylogenomics.</title>
        <authorList>
            <person name="Vandepol N."/>
            <person name="Liber J."/>
            <person name="Desiro A."/>
            <person name="Na H."/>
            <person name="Kennedy M."/>
            <person name="Barry K."/>
            <person name="Grigoriev I.V."/>
            <person name="Miller A.N."/>
            <person name="O'Donnell K."/>
            <person name="Stajich J.E."/>
            <person name="Bonito G."/>
        </authorList>
    </citation>
    <scope>NUCLEOTIDE SEQUENCE</scope>
    <source>
        <strain evidence="12">REB-010B</strain>
    </source>
</reference>
<dbReference type="GO" id="GO:0061630">
    <property type="term" value="F:ubiquitin protein ligase activity"/>
    <property type="evidence" value="ECO:0007669"/>
    <property type="project" value="UniProtKB-EC"/>
</dbReference>
<feature type="region of interest" description="Disordered" evidence="10">
    <location>
        <begin position="1"/>
        <end position="54"/>
    </location>
</feature>
<dbReference type="Proteomes" id="UP000738325">
    <property type="component" value="Unassembled WGS sequence"/>
</dbReference>
<evidence type="ECO:0000256" key="5">
    <source>
        <dbReference type="ARBA" id="ARBA00022771"/>
    </source>
</evidence>
<dbReference type="PANTHER" id="PTHR46077">
    <property type="entry name" value="E3 UBIQUITIN-PROTEIN LIGASE TOPORS"/>
    <property type="match status" value="1"/>
</dbReference>
<dbReference type="SUPFAM" id="SSF57850">
    <property type="entry name" value="RING/U-box"/>
    <property type="match status" value="1"/>
</dbReference>
<comment type="caution">
    <text evidence="12">The sequence shown here is derived from an EMBL/GenBank/DDBJ whole genome shotgun (WGS) entry which is preliminary data.</text>
</comment>
<evidence type="ECO:0000256" key="6">
    <source>
        <dbReference type="ARBA" id="ARBA00022833"/>
    </source>
</evidence>
<accession>A0A9P6UVE9</accession>
<comment type="catalytic activity">
    <reaction evidence="1">
        <text>S-ubiquitinyl-[E2 ubiquitin-conjugating enzyme]-L-cysteine + [acceptor protein]-L-lysine = [E2 ubiquitin-conjugating enzyme]-L-cysteine + N(6)-ubiquitinyl-[acceptor protein]-L-lysine.</text>
        <dbReference type="EC" id="2.3.2.27"/>
    </reaction>
</comment>
<feature type="non-terminal residue" evidence="12">
    <location>
        <position position="119"/>
    </location>
</feature>
<name>A0A9P6UVE9_9FUNG</name>
<protein>
    <recommendedName>
        <fullName evidence="2">RING-type E3 ubiquitin transferase</fullName>
        <ecNumber evidence="2">2.3.2.27</ecNumber>
    </recommendedName>
</protein>
<gene>
    <name evidence="12" type="ORF">BGZ99_003247</name>
</gene>
<evidence type="ECO:0000259" key="11">
    <source>
        <dbReference type="PROSITE" id="PS50089"/>
    </source>
</evidence>
<keyword evidence="3" id="KW-0808">Transferase</keyword>
<keyword evidence="4" id="KW-0479">Metal-binding</keyword>
<dbReference type="PROSITE" id="PS00518">
    <property type="entry name" value="ZF_RING_1"/>
    <property type="match status" value="1"/>
</dbReference>
<dbReference type="Pfam" id="PF13639">
    <property type="entry name" value="zf-RING_2"/>
    <property type="match status" value="1"/>
</dbReference>
<dbReference type="GO" id="GO:0006513">
    <property type="term" value="P:protein monoubiquitination"/>
    <property type="evidence" value="ECO:0007669"/>
    <property type="project" value="TreeGrafter"/>
</dbReference>
<dbReference type="EMBL" id="JAAAIP010000207">
    <property type="protein sequence ID" value="KAG0322590.1"/>
    <property type="molecule type" value="Genomic_DNA"/>
</dbReference>